<dbReference type="FunFam" id="1.10.287.130:FF:000061">
    <property type="entry name" value="Histidine kinase"/>
    <property type="match status" value="1"/>
</dbReference>
<dbReference type="GO" id="GO:0000155">
    <property type="term" value="F:phosphorelay sensor kinase activity"/>
    <property type="evidence" value="ECO:0007669"/>
    <property type="project" value="InterPro"/>
</dbReference>
<dbReference type="PANTHER" id="PTHR45528">
    <property type="entry name" value="SENSOR HISTIDINE KINASE CPXA"/>
    <property type="match status" value="1"/>
</dbReference>
<evidence type="ECO:0000256" key="6">
    <source>
        <dbReference type="ARBA" id="ARBA00022679"/>
    </source>
</evidence>
<dbReference type="EMBL" id="AQTU01000019">
    <property type="protein sequence ID" value="EOB32030.1"/>
    <property type="molecule type" value="Genomic_DNA"/>
</dbReference>
<comment type="catalytic activity">
    <reaction evidence="1">
        <text>ATP + protein L-histidine = ADP + protein N-phospho-L-histidine.</text>
        <dbReference type="EC" id="2.7.13.3"/>
    </reaction>
</comment>
<keyword evidence="6" id="KW-0808">Transferase</keyword>
<proteinExistence type="predicted"/>
<comment type="subcellular location">
    <subcellularLocation>
        <location evidence="2">Cell membrane</location>
        <topology evidence="2">Multi-pass membrane protein</topology>
    </subcellularLocation>
</comment>
<dbReference type="AlphaFoldDB" id="R0P049"/>
<dbReference type="GO" id="GO:0005524">
    <property type="term" value="F:ATP binding"/>
    <property type="evidence" value="ECO:0007669"/>
    <property type="project" value="UniProtKB-KW"/>
</dbReference>
<dbReference type="Pfam" id="PF00672">
    <property type="entry name" value="HAMP"/>
    <property type="match status" value="1"/>
</dbReference>
<dbReference type="Pfam" id="PF00512">
    <property type="entry name" value="HisKA"/>
    <property type="match status" value="1"/>
</dbReference>
<evidence type="ECO:0000256" key="5">
    <source>
        <dbReference type="ARBA" id="ARBA00022553"/>
    </source>
</evidence>
<dbReference type="InterPro" id="IPR003661">
    <property type="entry name" value="HisK_dim/P_dom"/>
</dbReference>
<evidence type="ECO:0000256" key="2">
    <source>
        <dbReference type="ARBA" id="ARBA00004651"/>
    </source>
</evidence>
<evidence type="ECO:0000256" key="7">
    <source>
        <dbReference type="ARBA" id="ARBA00022692"/>
    </source>
</evidence>
<feature type="transmembrane region" description="Helical" evidence="14">
    <location>
        <begin position="148"/>
        <end position="171"/>
    </location>
</feature>
<keyword evidence="10" id="KW-0067">ATP-binding</keyword>
<accession>R0P049</accession>
<dbReference type="CDD" id="cd06225">
    <property type="entry name" value="HAMP"/>
    <property type="match status" value="1"/>
</dbReference>
<dbReference type="Gene3D" id="3.30.565.10">
    <property type="entry name" value="Histidine kinase-like ATPase, C-terminal domain"/>
    <property type="match status" value="1"/>
</dbReference>
<keyword evidence="13 14" id="KW-0472">Membrane</keyword>
<evidence type="ECO:0000256" key="14">
    <source>
        <dbReference type="SAM" id="Phobius"/>
    </source>
</evidence>
<keyword evidence="7 14" id="KW-0812">Transmembrane</keyword>
<dbReference type="SMART" id="SM00387">
    <property type="entry name" value="HATPase_c"/>
    <property type="match status" value="1"/>
</dbReference>
<evidence type="ECO:0000256" key="4">
    <source>
        <dbReference type="ARBA" id="ARBA00022475"/>
    </source>
</evidence>
<organism evidence="17 18">
    <name type="scientific">Streptococcus mitis 13/39</name>
    <dbReference type="NCBI Taxonomy" id="1239793"/>
    <lineage>
        <taxon>Bacteria</taxon>
        <taxon>Bacillati</taxon>
        <taxon>Bacillota</taxon>
        <taxon>Bacilli</taxon>
        <taxon>Lactobacillales</taxon>
        <taxon>Streptococcaceae</taxon>
        <taxon>Streptococcus</taxon>
        <taxon>Streptococcus mitis group</taxon>
    </lineage>
</organism>
<dbReference type="InterPro" id="IPR003660">
    <property type="entry name" value="HAMP_dom"/>
</dbReference>
<dbReference type="GO" id="GO:0005886">
    <property type="term" value="C:plasma membrane"/>
    <property type="evidence" value="ECO:0007669"/>
    <property type="project" value="UniProtKB-SubCell"/>
</dbReference>
<dbReference type="Pfam" id="PF02518">
    <property type="entry name" value="HATPase_c"/>
    <property type="match status" value="1"/>
</dbReference>
<dbReference type="PROSITE" id="PS50109">
    <property type="entry name" value="HIS_KIN"/>
    <property type="match status" value="1"/>
</dbReference>
<reference evidence="17 18" key="1">
    <citation type="submission" date="2013-04" db="EMBL/GenBank/DDBJ databases">
        <authorList>
            <person name="Ikryannikova L.N."/>
            <person name="Ilina E.N."/>
            <person name="Kostryukova E.S."/>
            <person name="Semashko T.A."/>
            <person name="Karpova I.Y.U."/>
            <person name="Larin A.K."/>
            <person name="Ischenko D.S."/>
            <person name="Alekseev D.G."/>
            <person name="Klimova E.A."/>
            <person name="Filimonova A.V."/>
            <person name="Savinova T.A."/>
            <person name="Filimonova O.Y.U."/>
            <person name="Dubovickaya V.A."/>
            <person name="Sidorenko S.V."/>
            <person name="Govorun V.M."/>
        </authorList>
    </citation>
    <scope>NUCLEOTIDE SEQUENCE [LARGE SCALE GENOMIC DNA]</scope>
    <source>
        <strain evidence="17 18">13/39</strain>
    </source>
</reference>
<evidence type="ECO:0000256" key="3">
    <source>
        <dbReference type="ARBA" id="ARBA00012438"/>
    </source>
</evidence>
<evidence type="ECO:0000256" key="9">
    <source>
        <dbReference type="ARBA" id="ARBA00022777"/>
    </source>
</evidence>
<dbReference type="SMART" id="SM00304">
    <property type="entry name" value="HAMP"/>
    <property type="match status" value="1"/>
</dbReference>
<evidence type="ECO:0000313" key="18">
    <source>
        <dbReference type="Proteomes" id="UP000013315"/>
    </source>
</evidence>
<feature type="transmembrane region" description="Helical" evidence="14">
    <location>
        <begin position="12"/>
        <end position="33"/>
    </location>
</feature>
<evidence type="ECO:0000256" key="1">
    <source>
        <dbReference type="ARBA" id="ARBA00000085"/>
    </source>
</evidence>
<sequence>MKRTGLFTKIFIYTFSIFSVLVICLHLAIYFLFPSTYLSHRQESIGQKATAIAQSLEGKDRQSIEQVLDLYSQTSDIKGAVKGEMTEDKLEVKDSFPLDTDRQTTSLFIEEREVKTQDGSTMTLQFLASVDLQKEAEQISLQFLPYTLLTSFLISLLVAYIYARTIVAPILEIKRVTRRMMELDAQVRLRVDSKDEIGDLKEQINSLYQHLLTVIADLHDKNEAILQLEKMKVEFLRGASHELKTPLASLKILIENMKENVGRYKDRDHYLGVALGIVDELNHHILQILSLSSVQELRDDREKIDLHQMTQSLVKDYALLAKERELQIDNSLTHQQAYLNPSVMKLILSNLISNAIKHSVPGGLVRIGEREGELFIENSCSPEEQEKLAQSFSDNASRKAKGSGMGLFVVKSLLEHEKLPYHFEMQENRLTFFIVFPKVAQDRERKGLHRWS</sequence>
<keyword evidence="9 17" id="KW-0418">Kinase</keyword>
<evidence type="ECO:0000259" key="16">
    <source>
        <dbReference type="PROSITE" id="PS50885"/>
    </source>
</evidence>
<keyword evidence="11 14" id="KW-1133">Transmembrane helix</keyword>
<dbReference type="SMART" id="SM00388">
    <property type="entry name" value="HisKA"/>
    <property type="match status" value="1"/>
</dbReference>
<keyword evidence="8" id="KW-0547">Nucleotide-binding</keyword>
<dbReference type="CDD" id="cd00082">
    <property type="entry name" value="HisKA"/>
    <property type="match status" value="1"/>
</dbReference>
<evidence type="ECO:0000256" key="13">
    <source>
        <dbReference type="ARBA" id="ARBA00023136"/>
    </source>
</evidence>
<dbReference type="CDD" id="cd00075">
    <property type="entry name" value="HATPase"/>
    <property type="match status" value="1"/>
</dbReference>
<dbReference type="PROSITE" id="PS50885">
    <property type="entry name" value="HAMP"/>
    <property type="match status" value="1"/>
</dbReference>
<evidence type="ECO:0000256" key="8">
    <source>
        <dbReference type="ARBA" id="ARBA00022741"/>
    </source>
</evidence>
<dbReference type="SUPFAM" id="SSF47384">
    <property type="entry name" value="Homodimeric domain of signal transducing histidine kinase"/>
    <property type="match status" value="1"/>
</dbReference>
<evidence type="ECO:0000256" key="11">
    <source>
        <dbReference type="ARBA" id="ARBA00022989"/>
    </source>
</evidence>
<feature type="domain" description="HAMP" evidence="16">
    <location>
        <begin position="164"/>
        <end position="216"/>
    </location>
</feature>
<name>R0P049_STRMT</name>
<dbReference type="PATRIC" id="fig|1239793.3.peg.1378"/>
<dbReference type="InterPro" id="IPR005467">
    <property type="entry name" value="His_kinase_dom"/>
</dbReference>
<dbReference type="InterPro" id="IPR003594">
    <property type="entry name" value="HATPase_dom"/>
</dbReference>
<dbReference type="EC" id="2.7.13.3" evidence="3"/>
<evidence type="ECO:0000259" key="15">
    <source>
        <dbReference type="PROSITE" id="PS50109"/>
    </source>
</evidence>
<dbReference type="SUPFAM" id="SSF55874">
    <property type="entry name" value="ATPase domain of HSP90 chaperone/DNA topoisomerase II/histidine kinase"/>
    <property type="match status" value="1"/>
</dbReference>
<dbReference type="Gene3D" id="6.10.340.10">
    <property type="match status" value="1"/>
</dbReference>
<comment type="caution">
    <text evidence="17">The sequence shown here is derived from an EMBL/GenBank/DDBJ whole genome shotgun (WGS) entry which is preliminary data.</text>
</comment>
<dbReference type="Gene3D" id="1.10.287.130">
    <property type="match status" value="1"/>
</dbReference>
<evidence type="ECO:0000313" key="17">
    <source>
        <dbReference type="EMBL" id="EOB32030.1"/>
    </source>
</evidence>
<dbReference type="Proteomes" id="UP000013315">
    <property type="component" value="Unassembled WGS sequence"/>
</dbReference>
<dbReference type="InterPro" id="IPR050398">
    <property type="entry name" value="HssS/ArlS-like"/>
</dbReference>
<protein>
    <recommendedName>
        <fullName evidence="3">histidine kinase</fullName>
        <ecNumber evidence="3">2.7.13.3</ecNumber>
    </recommendedName>
</protein>
<gene>
    <name evidence="17" type="ORF">D065_07043</name>
</gene>
<keyword evidence="5" id="KW-0597">Phosphoprotein</keyword>
<evidence type="ECO:0000256" key="12">
    <source>
        <dbReference type="ARBA" id="ARBA00023012"/>
    </source>
</evidence>
<evidence type="ECO:0000256" key="10">
    <source>
        <dbReference type="ARBA" id="ARBA00022840"/>
    </source>
</evidence>
<feature type="domain" description="Histidine kinase" evidence="15">
    <location>
        <begin position="238"/>
        <end position="440"/>
    </location>
</feature>
<dbReference type="InterPro" id="IPR036890">
    <property type="entry name" value="HATPase_C_sf"/>
</dbReference>
<dbReference type="SUPFAM" id="SSF158472">
    <property type="entry name" value="HAMP domain-like"/>
    <property type="match status" value="1"/>
</dbReference>
<keyword evidence="12" id="KW-0902">Two-component regulatory system</keyword>
<dbReference type="PANTHER" id="PTHR45528:SF1">
    <property type="entry name" value="SENSOR HISTIDINE KINASE CPXA"/>
    <property type="match status" value="1"/>
</dbReference>
<dbReference type="InterPro" id="IPR036097">
    <property type="entry name" value="HisK_dim/P_sf"/>
</dbReference>
<keyword evidence="4" id="KW-1003">Cell membrane</keyword>